<dbReference type="InterPro" id="IPR029479">
    <property type="entry name" value="Nitroreductase"/>
</dbReference>
<name>A0A9D0ZE68_9FIRM</name>
<dbReference type="Gene3D" id="3.40.109.10">
    <property type="entry name" value="NADH Oxidase"/>
    <property type="match status" value="1"/>
</dbReference>
<evidence type="ECO:0000256" key="1">
    <source>
        <dbReference type="ARBA" id="ARBA00007118"/>
    </source>
</evidence>
<sequence>MDAMENLLTRRSIRKYKPQQITDAELEAVLNAGKYAPTAKGTQSPLMVAVQNAEDIAAMSRINARVWGKQDFDPFFGAPTVVVVFAEGGNPNGVQDASLVMGNLLNAAHAIGLGSCWINRAKETFELPEGRALL</sequence>
<dbReference type="AlphaFoldDB" id="A0A9D0ZE68"/>
<dbReference type="InterPro" id="IPR000415">
    <property type="entry name" value="Nitroreductase-like"/>
</dbReference>
<gene>
    <name evidence="4" type="ORF">IAB77_00320</name>
</gene>
<dbReference type="EMBL" id="DVGA01000005">
    <property type="protein sequence ID" value="HIQ77684.1"/>
    <property type="molecule type" value="Genomic_DNA"/>
</dbReference>
<protein>
    <submittedName>
        <fullName evidence="4">Nitroreductase family protein</fullName>
    </submittedName>
</protein>
<dbReference type="PANTHER" id="PTHR43673">
    <property type="entry name" value="NAD(P)H NITROREDUCTASE YDGI-RELATED"/>
    <property type="match status" value="1"/>
</dbReference>
<organism evidence="4 5">
    <name type="scientific">Candidatus Scatomorpha intestinavium</name>
    <dbReference type="NCBI Taxonomy" id="2840922"/>
    <lineage>
        <taxon>Bacteria</taxon>
        <taxon>Bacillati</taxon>
        <taxon>Bacillota</taxon>
        <taxon>Clostridia</taxon>
        <taxon>Eubacteriales</taxon>
        <taxon>Candidatus Scatomorpha</taxon>
    </lineage>
</organism>
<reference evidence="4" key="2">
    <citation type="journal article" date="2021" name="PeerJ">
        <title>Extensive microbial diversity within the chicken gut microbiome revealed by metagenomics and culture.</title>
        <authorList>
            <person name="Gilroy R."/>
            <person name="Ravi A."/>
            <person name="Getino M."/>
            <person name="Pursley I."/>
            <person name="Horton D.L."/>
            <person name="Alikhan N.F."/>
            <person name="Baker D."/>
            <person name="Gharbi K."/>
            <person name="Hall N."/>
            <person name="Watson M."/>
            <person name="Adriaenssens E.M."/>
            <person name="Foster-Nyarko E."/>
            <person name="Jarju S."/>
            <person name="Secka A."/>
            <person name="Antonio M."/>
            <person name="Oren A."/>
            <person name="Chaudhuri R.R."/>
            <person name="La Ragione R."/>
            <person name="Hildebrand F."/>
            <person name="Pallen M.J."/>
        </authorList>
    </citation>
    <scope>NUCLEOTIDE SEQUENCE</scope>
    <source>
        <strain evidence="4">ChiBcolR7-354</strain>
    </source>
</reference>
<proteinExistence type="inferred from homology"/>
<evidence type="ECO:0000256" key="2">
    <source>
        <dbReference type="ARBA" id="ARBA00023002"/>
    </source>
</evidence>
<dbReference type="Pfam" id="PF00881">
    <property type="entry name" value="Nitroreductase"/>
    <property type="match status" value="1"/>
</dbReference>
<feature type="non-terminal residue" evidence="4">
    <location>
        <position position="134"/>
    </location>
</feature>
<dbReference type="GO" id="GO:0016491">
    <property type="term" value="F:oxidoreductase activity"/>
    <property type="evidence" value="ECO:0007669"/>
    <property type="project" value="UniProtKB-KW"/>
</dbReference>
<comment type="similarity">
    <text evidence="1">Belongs to the nitroreductase family.</text>
</comment>
<comment type="caution">
    <text evidence="4">The sequence shown here is derived from an EMBL/GenBank/DDBJ whole genome shotgun (WGS) entry which is preliminary data.</text>
</comment>
<evidence type="ECO:0000259" key="3">
    <source>
        <dbReference type="Pfam" id="PF00881"/>
    </source>
</evidence>
<dbReference type="PANTHER" id="PTHR43673:SF10">
    <property type="entry name" value="NADH DEHYDROGENASE_NAD(P)H NITROREDUCTASE XCC3605-RELATED"/>
    <property type="match status" value="1"/>
</dbReference>
<accession>A0A9D0ZE68</accession>
<reference evidence="4" key="1">
    <citation type="submission" date="2020-10" db="EMBL/GenBank/DDBJ databases">
        <authorList>
            <person name="Gilroy R."/>
        </authorList>
    </citation>
    <scope>NUCLEOTIDE SEQUENCE</scope>
    <source>
        <strain evidence="4">ChiBcolR7-354</strain>
    </source>
</reference>
<dbReference type="Proteomes" id="UP000824262">
    <property type="component" value="Unassembled WGS sequence"/>
</dbReference>
<evidence type="ECO:0000313" key="5">
    <source>
        <dbReference type="Proteomes" id="UP000824262"/>
    </source>
</evidence>
<evidence type="ECO:0000313" key="4">
    <source>
        <dbReference type="EMBL" id="HIQ77684.1"/>
    </source>
</evidence>
<dbReference type="SUPFAM" id="SSF55469">
    <property type="entry name" value="FMN-dependent nitroreductase-like"/>
    <property type="match status" value="1"/>
</dbReference>
<feature type="domain" description="Nitroreductase" evidence="3">
    <location>
        <begin position="8"/>
        <end position="119"/>
    </location>
</feature>
<keyword evidence="2" id="KW-0560">Oxidoreductase</keyword>